<dbReference type="OrthoDB" id="9798496at2"/>
<evidence type="ECO:0000256" key="1">
    <source>
        <dbReference type="ARBA" id="ARBA00005369"/>
    </source>
</evidence>
<dbReference type="CDD" id="cd02440">
    <property type="entry name" value="AdoMet_MTases"/>
    <property type="match status" value="1"/>
</dbReference>
<accession>A0A0F5LDW0</accession>
<dbReference type="GO" id="GO:0004719">
    <property type="term" value="F:protein-L-isoaspartate (D-aspartate) O-methyltransferase activity"/>
    <property type="evidence" value="ECO:0007669"/>
    <property type="project" value="InterPro"/>
</dbReference>
<dbReference type="SUPFAM" id="SSF53335">
    <property type="entry name" value="S-adenosyl-L-methionine-dependent methyltransferases"/>
    <property type="match status" value="1"/>
</dbReference>
<evidence type="ECO:0000256" key="2">
    <source>
        <dbReference type="ARBA" id="ARBA00013346"/>
    </source>
</evidence>
<name>A0A0F5LDW0_9HYPH</name>
<evidence type="ECO:0000313" key="4">
    <source>
        <dbReference type="EMBL" id="KKB79792.1"/>
    </source>
</evidence>
<dbReference type="PANTHER" id="PTHR11579">
    <property type="entry name" value="PROTEIN-L-ISOASPARTATE O-METHYLTRANSFERASE"/>
    <property type="match status" value="1"/>
</dbReference>
<keyword evidence="5" id="KW-1185">Reference proteome</keyword>
<dbReference type="Proteomes" id="UP000033514">
    <property type="component" value="Unassembled WGS sequence"/>
</dbReference>
<dbReference type="InterPro" id="IPR000682">
    <property type="entry name" value="PCMT"/>
</dbReference>
<protein>
    <recommendedName>
        <fullName evidence="2">Protein-L-isoaspartate O-methyltransferase</fullName>
    </recommendedName>
    <alternativeName>
        <fullName evidence="3">Protein L-isoaspartyl methyltransferase</fullName>
    </alternativeName>
</protein>
<comment type="similarity">
    <text evidence="1">Belongs to the methyltransferase superfamily. L-isoaspartyl/D-aspartyl protein methyltransferase family.</text>
</comment>
<dbReference type="AlphaFoldDB" id="A0A0F5LDW0"/>
<proteinExistence type="inferred from homology"/>
<comment type="caution">
    <text evidence="4">The sequence shown here is derived from an EMBL/GenBank/DDBJ whole genome shotgun (WGS) entry which is preliminary data.</text>
</comment>
<dbReference type="Gene3D" id="3.40.50.150">
    <property type="entry name" value="Vaccinia Virus protein VP39"/>
    <property type="match status" value="1"/>
</dbReference>
<dbReference type="GO" id="GO:0005737">
    <property type="term" value="C:cytoplasm"/>
    <property type="evidence" value="ECO:0007669"/>
    <property type="project" value="TreeGrafter"/>
</dbReference>
<evidence type="ECO:0000256" key="3">
    <source>
        <dbReference type="ARBA" id="ARBA00030757"/>
    </source>
</evidence>
<dbReference type="Pfam" id="PF01135">
    <property type="entry name" value="PCMT"/>
    <property type="match status" value="1"/>
</dbReference>
<dbReference type="STRING" id="361041.VW35_04625"/>
<dbReference type="RefSeq" id="WP_046141864.1">
    <property type="nucleotide sequence ID" value="NZ_LAJG01000014.1"/>
</dbReference>
<organism evidence="4 5">
    <name type="scientific">Devosia soli</name>
    <dbReference type="NCBI Taxonomy" id="361041"/>
    <lineage>
        <taxon>Bacteria</taxon>
        <taxon>Pseudomonadati</taxon>
        <taxon>Pseudomonadota</taxon>
        <taxon>Alphaproteobacteria</taxon>
        <taxon>Hyphomicrobiales</taxon>
        <taxon>Devosiaceae</taxon>
        <taxon>Devosia</taxon>
    </lineage>
</organism>
<dbReference type="InterPro" id="IPR029063">
    <property type="entry name" value="SAM-dependent_MTases_sf"/>
</dbReference>
<evidence type="ECO:0000313" key="5">
    <source>
        <dbReference type="Proteomes" id="UP000033514"/>
    </source>
</evidence>
<gene>
    <name evidence="4" type="ORF">VW35_04625</name>
</gene>
<dbReference type="PATRIC" id="fig|361041.3.peg.232"/>
<dbReference type="PANTHER" id="PTHR11579:SF18">
    <property type="entry name" value="PROTEIN-L-ISOASPARTATE O-METHYLTRANSFERASE"/>
    <property type="match status" value="1"/>
</dbReference>
<sequence length="216" mass="23895">MDEFSSARMAMIDSQLRSSGVSDRRILNAIATLPRERFVAPHRRTVAYVDDLQPLGHEGRFLLSPSHFARMAQLANVCETDRVLDVGASTGYTTAILSQVARDVVGLEFDADLVVQAVENLRKLVIENATVVHGRPDSVRDEIFDVVILEGAVDDRPDDLIALLGKNGRLVAPILRRGVAVVHVFVNTADGVISTSEFDATMPRLWNWTPEQQFVF</sequence>
<reference evidence="4 5" key="1">
    <citation type="submission" date="2015-03" db="EMBL/GenBank/DDBJ databases">
        <authorList>
            <person name="Hassan Y.I."/>
            <person name="Lepp D."/>
            <person name="Zhou T."/>
        </authorList>
    </citation>
    <scope>NUCLEOTIDE SEQUENCE [LARGE SCALE GENOMIC DNA]</scope>
    <source>
        <strain evidence="4 5">GH2-10</strain>
    </source>
</reference>
<dbReference type="EMBL" id="LAJG01000014">
    <property type="protein sequence ID" value="KKB79792.1"/>
    <property type="molecule type" value="Genomic_DNA"/>
</dbReference>